<protein>
    <submittedName>
        <fullName evidence="4">Transcriptional regulator, TetR family</fullName>
    </submittedName>
</protein>
<evidence type="ECO:0000256" key="2">
    <source>
        <dbReference type="PROSITE-ProRule" id="PRU00335"/>
    </source>
</evidence>
<dbReference type="Gene3D" id="1.10.357.10">
    <property type="entry name" value="Tetracycline Repressor, domain 2"/>
    <property type="match status" value="1"/>
</dbReference>
<dbReference type="GO" id="GO:0000976">
    <property type="term" value="F:transcription cis-regulatory region binding"/>
    <property type="evidence" value="ECO:0007669"/>
    <property type="project" value="TreeGrafter"/>
</dbReference>
<evidence type="ECO:0000313" key="4">
    <source>
        <dbReference type="EMBL" id="SHO42820.1"/>
    </source>
</evidence>
<dbReference type="AlphaFoldDB" id="A0A1M7XVX4"/>
<accession>A0A1M7XVX4</accession>
<dbReference type="InterPro" id="IPR001647">
    <property type="entry name" value="HTH_TetR"/>
</dbReference>
<evidence type="ECO:0000256" key="1">
    <source>
        <dbReference type="ARBA" id="ARBA00023125"/>
    </source>
</evidence>
<dbReference type="PANTHER" id="PTHR30055">
    <property type="entry name" value="HTH-TYPE TRANSCRIPTIONAL REGULATOR RUTR"/>
    <property type="match status" value="1"/>
</dbReference>
<dbReference type="SUPFAM" id="SSF48498">
    <property type="entry name" value="Tetracyclin repressor-like, C-terminal domain"/>
    <property type="match status" value="1"/>
</dbReference>
<dbReference type="EMBL" id="FRFE01000001">
    <property type="protein sequence ID" value="SHO42820.1"/>
    <property type="molecule type" value="Genomic_DNA"/>
</dbReference>
<dbReference type="STRING" id="1121416.SAMN02745220_00171"/>
<dbReference type="Pfam" id="PF09209">
    <property type="entry name" value="CecR_C"/>
    <property type="match status" value="1"/>
</dbReference>
<dbReference type="InterPro" id="IPR009057">
    <property type="entry name" value="Homeodomain-like_sf"/>
</dbReference>
<proteinExistence type="predicted"/>
<dbReference type="Proteomes" id="UP000184603">
    <property type="component" value="Unassembled WGS sequence"/>
</dbReference>
<feature type="DNA-binding region" description="H-T-H motif" evidence="2">
    <location>
        <begin position="40"/>
        <end position="59"/>
    </location>
</feature>
<dbReference type="InterPro" id="IPR050109">
    <property type="entry name" value="HTH-type_TetR-like_transc_reg"/>
</dbReference>
<feature type="domain" description="HTH tetR-type" evidence="3">
    <location>
        <begin position="17"/>
        <end position="77"/>
    </location>
</feature>
<dbReference type="GO" id="GO:0003700">
    <property type="term" value="F:DNA-binding transcription factor activity"/>
    <property type="evidence" value="ECO:0007669"/>
    <property type="project" value="TreeGrafter"/>
</dbReference>
<gene>
    <name evidence="4" type="ORF">SAMN02745220_00171</name>
</gene>
<evidence type="ECO:0000313" key="5">
    <source>
        <dbReference type="Proteomes" id="UP000184603"/>
    </source>
</evidence>
<sequence>MAHFRTTSKSTMMRRSTATRSALIAAAGELFAEFGFEGVSTRMIADRADVKQSAIHYHFGSKESLYTETCLAAHARGNHTTFSDVLQENPRLMESPEGQAEIIRTTVFRKFHDHFRPDRPEWEARLLLREIASPTIAMSTLIEVIYRPDNENTARFYQSVRPKASDAAAAAWADLIYGQILLYSMARKSIEMARGEDALSEKYYHTAAATLARAMILEAGLPLPTDLQ</sequence>
<dbReference type="PRINTS" id="PR00455">
    <property type="entry name" value="HTHTETR"/>
</dbReference>
<dbReference type="Pfam" id="PF00440">
    <property type="entry name" value="TetR_N"/>
    <property type="match status" value="1"/>
</dbReference>
<dbReference type="Gene3D" id="1.10.10.60">
    <property type="entry name" value="Homeodomain-like"/>
    <property type="match status" value="1"/>
</dbReference>
<organism evidence="4 5">
    <name type="scientific">Desulfopila aestuarii DSM 18488</name>
    <dbReference type="NCBI Taxonomy" id="1121416"/>
    <lineage>
        <taxon>Bacteria</taxon>
        <taxon>Pseudomonadati</taxon>
        <taxon>Thermodesulfobacteriota</taxon>
        <taxon>Desulfobulbia</taxon>
        <taxon>Desulfobulbales</taxon>
        <taxon>Desulfocapsaceae</taxon>
        <taxon>Desulfopila</taxon>
    </lineage>
</organism>
<reference evidence="4 5" key="1">
    <citation type="submission" date="2016-12" db="EMBL/GenBank/DDBJ databases">
        <authorList>
            <person name="Song W.-J."/>
            <person name="Kurnit D.M."/>
        </authorList>
    </citation>
    <scope>NUCLEOTIDE SEQUENCE [LARGE SCALE GENOMIC DNA]</scope>
    <source>
        <strain evidence="4 5">DSM 18488</strain>
    </source>
</reference>
<dbReference type="PROSITE" id="PS50977">
    <property type="entry name" value="HTH_TETR_2"/>
    <property type="match status" value="1"/>
</dbReference>
<name>A0A1M7XVX4_9BACT</name>
<evidence type="ECO:0000259" key="3">
    <source>
        <dbReference type="PROSITE" id="PS50977"/>
    </source>
</evidence>
<dbReference type="SUPFAM" id="SSF46689">
    <property type="entry name" value="Homeodomain-like"/>
    <property type="match status" value="1"/>
</dbReference>
<dbReference type="InterPro" id="IPR015292">
    <property type="entry name" value="Tscrpt_reg_YbiH_C"/>
</dbReference>
<dbReference type="InterPro" id="IPR036271">
    <property type="entry name" value="Tet_transcr_reg_TetR-rel_C_sf"/>
</dbReference>
<keyword evidence="1 2" id="KW-0238">DNA-binding</keyword>
<dbReference type="PANTHER" id="PTHR30055:SF219">
    <property type="entry name" value="TRANSCRIPTIONAL REGULATORY PROTEIN"/>
    <property type="match status" value="1"/>
</dbReference>
<keyword evidence="5" id="KW-1185">Reference proteome</keyword>